<keyword evidence="2" id="KW-1185">Reference proteome</keyword>
<dbReference type="CDD" id="cd02980">
    <property type="entry name" value="TRX_Fd_family"/>
    <property type="match status" value="1"/>
</dbReference>
<evidence type="ECO:0000313" key="2">
    <source>
        <dbReference type="Proteomes" id="UP000030700"/>
    </source>
</evidence>
<gene>
    <name evidence="1" type="ORF">U14_03689</name>
</gene>
<sequence length="103" mass="11246">MEKPNHHILVCASFRVSGEPQGICHKKGSTNFLGYLENEIIDRGMDGVVVSSTGCLKACDRGPVMVVYPENQWYGKVENEAAIDAILDAIEDGSVAEDYLISE</sequence>
<dbReference type="HOGENOM" id="CLU_126515_1_0_0"/>
<accession>A0A081BPX2</accession>
<name>A0A081BPX2_9BACT</name>
<dbReference type="Proteomes" id="UP000030700">
    <property type="component" value="Unassembled WGS sequence"/>
</dbReference>
<reference evidence="1" key="1">
    <citation type="journal article" date="2015" name="PeerJ">
        <title>First genomic representation of candidate bacterial phylum KSB3 points to enhanced environmental sensing as a trigger of wastewater bulking.</title>
        <authorList>
            <person name="Sekiguchi Y."/>
            <person name="Ohashi A."/>
            <person name="Parks D.H."/>
            <person name="Yamauchi T."/>
            <person name="Tyson G.W."/>
            <person name="Hugenholtz P."/>
        </authorList>
    </citation>
    <scope>NUCLEOTIDE SEQUENCE [LARGE SCALE GENOMIC DNA]</scope>
</reference>
<dbReference type="SUPFAM" id="SSF52833">
    <property type="entry name" value="Thioredoxin-like"/>
    <property type="match status" value="1"/>
</dbReference>
<organism evidence="1">
    <name type="scientific">Candidatus Moduliflexus flocculans</name>
    <dbReference type="NCBI Taxonomy" id="1499966"/>
    <lineage>
        <taxon>Bacteria</taxon>
        <taxon>Candidatus Moduliflexota</taxon>
        <taxon>Candidatus Moduliflexia</taxon>
        <taxon>Candidatus Moduliflexales</taxon>
        <taxon>Candidatus Moduliflexaceae</taxon>
    </lineage>
</organism>
<dbReference type="AlphaFoldDB" id="A0A081BPX2"/>
<protein>
    <submittedName>
        <fullName evidence="1">Thx protein</fullName>
    </submittedName>
</protein>
<dbReference type="InterPro" id="IPR036249">
    <property type="entry name" value="Thioredoxin-like_sf"/>
</dbReference>
<evidence type="ECO:0000313" key="1">
    <source>
        <dbReference type="EMBL" id="GAK52438.1"/>
    </source>
</evidence>
<dbReference type="Gene3D" id="3.40.30.10">
    <property type="entry name" value="Glutaredoxin"/>
    <property type="match status" value="1"/>
</dbReference>
<proteinExistence type="predicted"/>
<dbReference type="STRING" id="1499966.U14_03689"/>
<dbReference type="EMBL" id="DF820458">
    <property type="protein sequence ID" value="GAK52438.1"/>
    <property type="molecule type" value="Genomic_DNA"/>
</dbReference>